<evidence type="ECO:0000313" key="2">
    <source>
        <dbReference type="EMBL" id="KAL2715151.1"/>
    </source>
</evidence>
<sequence length="169" mass="19407">MKEKKKPRGRKAGSRDADKFPQTTCSDKRRLKRENDIYETNAVWSLRQWVRKHPRSVTIFSLGPVRLVLVNGRRDSEKKEQGENATRKLCECEKYAAEFPSFLHHCLSALLQNYRTRSQSAYLEHASREGREEGEGEGGGGGGEDISEAERKRKRKSGCDVGQKLRKKR</sequence>
<accession>A0ABD2A3G5</accession>
<keyword evidence="3" id="KW-1185">Reference proteome</keyword>
<dbReference type="EMBL" id="JAUDFV010000155">
    <property type="protein sequence ID" value="KAL2715151.1"/>
    <property type="molecule type" value="Genomic_DNA"/>
</dbReference>
<name>A0ABD2A3G5_VESSQ</name>
<feature type="region of interest" description="Disordered" evidence="1">
    <location>
        <begin position="1"/>
        <end position="26"/>
    </location>
</feature>
<evidence type="ECO:0000256" key="1">
    <source>
        <dbReference type="SAM" id="MobiDB-lite"/>
    </source>
</evidence>
<feature type="non-terminal residue" evidence="2">
    <location>
        <position position="169"/>
    </location>
</feature>
<dbReference type="Proteomes" id="UP001607302">
    <property type="component" value="Unassembled WGS sequence"/>
</dbReference>
<dbReference type="AlphaFoldDB" id="A0ABD2A3G5"/>
<evidence type="ECO:0000313" key="3">
    <source>
        <dbReference type="Proteomes" id="UP001607302"/>
    </source>
</evidence>
<reference evidence="2 3" key="1">
    <citation type="journal article" date="2024" name="Ann. Entomol. Soc. Am.">
        <title>Genomic analyses of the southern and eastern yellowjacket wasps (Hymenoptera: Vespidae) reveal evolutionary signatures of social life.</title>
        <authorList>
            <person name="Catto M.A."/>
            <person name="Caine P.B."/>
            <person name="Orr S.E."/>
            <person name="Hunt B.G."/>
            <person name="Goodisman M.A.D."/>
        </authorList>
    </citation>
    <scope>NUCLEOTIDE SEQUENCE [LARGE SCALE GENOMIC DNA]</scope>
    <source>
        <strain evidence="2">233</strain>
        <tissue evidence="2">Head and thorax</tissue>
    </source>
</reference>
<feature type="compositionally biased region" description="Basic residues" evidence="1">
    <location>
        <begin position="1"/>
        <end position="12"/>
    </location>
</feature>
<organism evidence="2 3">
    <name type="scientific">Vespula squamosa</name>
    <name type="common">Southern yellow jacket</name>
    <name type="synonym">Wasp</name>
    <dbReference type="NCBI Taxonomy" id="30214"/>
    <lineage>
        <taxon>Eukaryota</taxon>
        <taxon>Metazoa</taxon>
        <taxon>Ecdysozoa</taxon>
        <taxon>Arthropoda</taxon>
        <taxon>Hexapoda</taxon>
        <taxon>Insecta</taxon>
        <taxon>Pterygota</taxon>
        <taxon>Neoptera</taxon>
        <taxon>Endopterygota</taxon>
        <taxon>Hymenoptera</taxon>
        <taxon>Apocrita</taxon>
        <taxon>Aculeata</taxon>
        <taxon>Vespoidea</taxon>
        <taxon>Vespidae</taxon>
        <taxon>Vespinae</taxon>
        <taxon>Vespula</taxon>
    </lineage>
</organism>
<comment type="caution">
    <text evidence="2">The sequence shown here is derived from an EMBL/GenBank/DDBJ whole genome shotgun (WGS) entry which is preliminary data.</text>
</comment>
<protein>
    <submittedName>
        <fullName evidence="2">Uncharacterized protein</fullName>
    </submittedName>
</protein>
<proteinExistence type="predicted"/>
<feature type="region of interest" description="Disordered" evidence="1">
    <location>
        <begin position="124"/>
        <end position="169"/>
    </location>
</feature>
<gene>
    <name evidence="2" type="ORF">V1478_014849</name>
</gene>